<reference evidence="2" key="2">
    <citation type="submission" date="2015-01" db="EMBL/GenBank/DDBJ databases">
        <title>Evolutionary Origins and Diversification of the Mycorrhizal Mutualists.</title>
        <authorList>
            <consortium name="DOE Joint Genome Institute"/>
            <consortium name="Mycorrhizal Genomics Consortium"/>
            <person name="Kohler A."/>
            <person name="Kuo A."/>
            <person name="Nagy L.G."/>
            <person name="Floudas D."/>
            <person name="Copeland A."/>
            <person name="Barry K.W."/>
            <person name="Cichocki N."/>
            <person name="Veneault-Fourrey C."/>
            <person name="LaButti K."/>
            <person name="Lindquist E.A."/>
            <person name="Lipzen A."/>
            <person name="Lundell T."/>
            <person name="Morin E."/>
            <person name="Murat C."/>
            <person name="Riley R."/>
            <person name="Ohm R."/>
            <person name="Sun H."/>
            <person name="Tunlid A."/>
            <person name="Henrissat B."/>
            <person name="Grigoriev I.V."/>
            <person name="Hibbett D.S."/>
            <person name="Martin F."/>
        </authorList>
    </citation>
    <scope>NUCLEOTIDE SEQUENCE [LARGE SCALE GENOMIC DNA]</scope>
    <source>
        <strain evidence="2">F 1598</strain>
    </source>
</reference>
<evidence type="ECO:0000313" key="2">
    <source>
        <dbReference type="Proteomes" id="UP000054166"/>
    </source>
</evidence>
<dbReference type="EMBL" id="KN832978">
    <property type="protein sequence ID" value="KIM87864.1"/>
    <property type="molecule type" value="Genomic_DNA"/>
</dbReference>
<dbReference type="AlphaFoldDB" id="A0A0C3G7V9"/>
<reference evidence="1 2" key="1">
    <citation type="submission" date="2014-04" db="EMBL/GenBank/DDBJ databases">
        <authorList>
            <consortium name="DOE Joint Genome Institute"/>
            <person name="Kuo A."/>
            <person name="Tarkka M."/>
            <person name="Buscot F."/>
            <person name="Kohler A."/>
            <person name="Nagy L.G."/>
            <person name="Floudas D."/>
            <person name="Copeland A."/>
            <person name="Barry K.W."/>
            <person name="Cichocki N."/>
            <person name="Veneault-Fourrey C."/>
            <person name="LaButti K."/>
            <person name="Lindquist E.A."/>
            <person name="Lipzen A."/>
            <person name="Lundell T."/>
            <person name="Morin E."/>
            <person name="Murat C."/>
            <person name="Sun H."/>
            <person name="Tunlid A."/>
            <person name="Henrissat B."/>
            <person name="Grigoriev I.V."/>
            <person name="Hibbett D.S."/>
            <person name="Martin F."/>
            <person name="Nordberg H.P."/>
            <person name="Cantor M.N."/>
            <person name="Hua S.X."/>
        </authorList>
    </citation>
    <scope>NUCLEOTIDE SEQUENCE [LARGE SCALE GENOMIC DNA]</scope>
    <source>
        <strain evidence="1 2">F 1598</strain>
    </source>
</reference>
<protein>
    <recommendedName>
        <fullName evidence="3">F-box domain-containing protein</fullName>
    </recommendedName>
</protein>
<dbReference type="InParanoid" id="A0A0C3G7V9"/>
<dbReference type="Proteomes" id="UP000054166">
    <property type="component" value="Unassembled WGS sequence"/>
</dbReference>
<evidence type="ECO:0000313" key="1">
    <source>
        <dbReference type="EMBL" id="KIM87864.1"/>
    </source>
</evidence>
<proteinExistence type="predicted"/>
<sequence length="242" mass="26687">MPQANFPSIGQITHFIASYPHLEQLELSYTNFKSPPSQTIAEPVPARLKSLRFGSFRDVELLGWLLHNQPVPALSTLEIGYIAIAQIPLACRLITASGPTLKHLRIALDYDLVPGNLHHTVDLAWNTKLQYIQLESSVPLLSLPSPDDFTRSFPTILSTVTSYKVKEIVLVADDTGFHSLEPHDWELMASVLASPQFASLRSIRCRPVGAADDGPTEELTRKGLEQCASRGILSVETCGFNN</sequence>
<keyword evidence="2" id="KW-1185">Reference proteome</keyword>
<name>A0A0C3G7V9_PILCF</name>
<organism evidence="1 2">
    <name type="scientific">Piloderma croceum (strain F 1598)</name>
    <dbReference type="NCBI Taxonomy" id="765440"/>
    <lineage>
        <taxon>Eukaryota</taxon>
        <taxon>Fungi</taxon>
        <taxon>Dikarya</taxon>
        <taxon>Basidiomycota</taxon>
        <taxon>Agaricomycotina</taxon>
        <taxon>Agaricomycetes</taxon>
        <taxon>Agaricomycetidae</taxon>
        <taxon>Atheliales</taxon>
        <taxon>Atheliaceae</taxon>
        <taxon>Piloderma</taxon>
    </lineage>
</organism>
<gene>
    <name evidence="1" type="ORF">PILCRDRAFT_85683</name>
</gene>
<dbReference type="HOGENOM" id="CLU_1147547_0_0_1"/>
<accession>A0A0C3G7V9</accession>
<evidence type="ECO:0008006" key="3">
    <source>
        <dbReference type="Google" id="ProtNLM"/>
    </source>
</evidence>